<evidence type="ECO:0000313" key="5">
    <source>
        <dbReference type="Proteomes" id="UP000560069"/>
    </source>
</evidence>
<organism evidence="4 5">
    <name type="scientific">Nesterenkonia sandarakina</name>
    <dbReference type="NCBI Taxonomy" id="272918"/>
    <lineage>
        <taxon>Bacteria</taxon>
        <taxon>Bacillati</taxon>
        <taxon>Actinomycetota</taxon>
        <taxon>Actinomycetes</taxon>
        <taxon>Micrococcales</taxon>
        <taxon>Micrococcaceae</taxon>
        <taxon>Nesterenkonia</taxon>
    </lineage>
</organism>
<evidence type="ECO:0000256" key="1">
    <source>
        <dbReference type="SAM" id="Phobius"/>
    </source>
</evidence>
<evidence type="ECO:0000313" key="4">
    <source>
        <dbReference type="EMBL" id="NYJ18128.1"/>
    </source>
</evidence>
<keyword evidence="1" id="KW-0812">Transmembrane</keyword>
<dbReference type="AlphaFoldDB" id="A0A7Z0J4S2"/>
<evidence type="ECO:0000259" key="3">
    <source>
        <dbReference type="Pfam" id="PF01551"/>
    </source>
</evidence>
<reference evidence="4 5" key="1">
    <citation type="submission" date="2020-07" db="EMBL/GenBank/DDBJ databases">
        <title>Sequencing the genomes of 1000 actinobacteria strains.</title>
        <authorList>
            <person name="Klenk H.-P."/>
        </authorList>
    </citation>
    <scope>NUCLEOTIDE SEQUENCE [LARGE SCALE GENOMIC DNA]</scope>
    <source>
        <strain evidence="4 5">DSM 15664</strain>
    </source>
</reference>
<dbReference type="Pfam" id="PF01551">
    <property type="entry name" value="Peptidase_M23"/>
    <property type="match status" value="1"/>
</dbReference>
<dbReference type="RefSeq" id="WP_179443062.1">
    <property type="nucleotide sequence ID" value="NZ_BAAALK010000003.1"/>
</dbReference>
<keyword evidence="1" id="KW-0472">Membrane</keyword>
<keyword evidence="4" id="KW-0378">Hydrolase</keyword>
<feature type="transmembrane region" description="Helical" evidence="1">
    <location>
        <begin position="12"/>
        <end position="34"/>
    </location>
</feature>
<keyword evidence="1" id="KW-1133">Transmembrane helix</keyword>
<dbReference type="Gene3D" id="2.70.70.10">
    <property type="entry name" value="Glucose Permease (Domain IIA)"/>
    <property type="match status" value="1"/>
</dbReference>
<dbReference type="SUPFAM" id="SSF51261">
    <property type="entry name" value="Duplicated hybrid motif"/>
    <property type="match status" value="1"/>
</dbReference>
<dbReference type="CDD" id="cd00254">
    <property type="entry name" value="LT-like"/>
    <property type="match status" value="1"/>
</dbReference>
<proteinExistence type="predicted"/>
<feature type="domain" description="Transglycosylase SLT" evidence="2">
    <location>
        <begin position="64"/>
        <end position="176"/>
    </location>
</feature>
<dbReference type="Gene3D" id="1.10.530.10">
    <property type="match status" value="1"/>
</dbReference>
<dbReference type="SUPFAM" id="SSF53955">
    <property type="entry name" value="Lysozyme-like"/>
    <property type="match status" value="1"/>
</dbReference>
<accession>A0A7Z0J4S2</accession>
<feature type="domain" description="M23ase beta-sheet core" evidence="3">
    <location>
        <begin position="241"/>
        <end position="334"/>
    </location>
</feature>
<name>A0A7Z0J4S2_9MICC</name>
<dbReference type="PANTHER" id="PTHR37423:SF2">
    <property type="entry name" value="MEMBRANE-BOUND LYTIC MUREIN TRANSGLYCOSYLASE C"/>
    <property type="match status" value="1"/>
</dbReference>
<sequence>MAENDGSGCGLTLGILAVLIGVPLFILVIAISGGEEPEPQASCRPGTTEDASAIPEEYREALDSAAAESSLSVDLLAAQIDAESSWNPDAVSPVGAEGIAQFMPQTWETYGDGGDPFNPEDSIAAMGRYMASVSDEVADLAGNERELAELALAAYNAGPGAVQSAGGIPGFTETEEYVETIMGSAQGNYSADCSPVGGQEIGELGTGEWTHPLPGSTMTSGFGARSCPILNALNCSGGVSDHRGLDFAGPTGATIVAPMDLEIRATGVINGWEQLGWVVLGKMPDAPGLHVEFAHCAANSIDVGPGDTVAPGTPLCTQGNTGSSAGDHLHFQVGIPEGDEATPGWDNLVDPTPLLREKGIDS</sequence>
<protein>
    <submittedName>
        <fullName evidence="4">Murein DD-endopeptidase MepM/ murein hydrolase activator NlpD</fullName>
    </submittedName>
</protein>
<dbReference type="CDD" id="cd12797">
    <property type="entry name" value="M23_peptidase"/>
    <property type="match status" value="1"/>
</dbReference>
<comment type="caution">
    <text evidence="4">The sequence shown here is derived from an EMBL/GenBank/DDBJ whole genome shotgun (WGS) entry which is preliminary data.</text>
</comment>
<dbReference type="Proteomes" id="UP000560069">
    <property type="component" value="Unassembled WGS sequence"/>
</dbReference>
<dbReference type="InterPro" id="IPR016047">
    <property type="entry name" value="M23ase_b-sheet_dom"/>
</dbReference>
<dbReference type="GO" id="GO:0016787">
    <property type="term" value="F:hydrolase activity"/>
    <property type="evidence" value="ECO:0007669"/>
    <property type="project" value="UniProtKB-KW"/>
</dbReference>
<evidence type="ECO:0000259" key="2">
    <source>
        <dbReference type="Pfam" id="PF01464"/>
    </source>
</evidence>
<dbReference type="Pfam" id="PF01464">
    <property type="entry name" value="SLT"/>
    <property type="match status" value="1"/>
</dbReference>
<dbReference type="InterPro" id="IPR023346">
    <property type="entry name" value="Lysozyme-like_dom_sf"/>
</dbReference>
<dbReference type="EMBL" id="JACCFQ010000002">
    <property type="protein sequence ID" value="NYJ18128.1"/>
    <property type="molecule type" value="Genomic_DNA"/>
</dbReference>
<gene>
    <name evidence="4" type="ORF">HNR11_002718</name>
</gene>
<dbReference type="InterPro" id="IPR008258">
    <property type="entry name" value="Transglycosylase_SLT_dom_1"/>
</dbReference>
<dbReference type="InterPro" id="IPR011055">
    <property type="entry name" value="Dup_hybrid_motif"/>
</dbReference>
<dbReference type="PANTHER" id="PTHR37423">
    <property type="entry name" value="SOLUBLE LYTIC MUREIN TRANSGLYCOSYLASE-RELATED"/>
    <property type="match status" value="1"/>
</dbReference>
<keyword evidence="5" id="KW-1185">Reference proteome</keyword>